<evidence type="ECO:0000256" key="6">
    <source>
        <dbReference type="ARBA" id="ARBA00023136"/>
    </source>
</evidence>
<keyword evidence="2 10" id="KW-0812">Transmembrane</keyword>
<evidence type="ECO:0000256" key="3">
    <source>
        <dbReference type="ARBA" id="ARBA00022729"/>
    </source>
</evidence>
<sequence>MFLNKVLLTLIFTGITSATVHQQEQRFYREEHLHKQTRRAAIDNDANSAKRDHTLIDNHECEDLKTLCTHIKSTDNLSVLECVSTFTSSQLEALSDKCQHAVWYETKEMLKGKWIEDNLLKKPCLKDRDKLDSCLNAVDIWSCIKERVVQSIEHGSKCRSYVKRAVAVFFPDYENLGDFFNSCSTELEQLECGRLNIEHKPLSQLETAECLEQTGADVLGQPCKAAIARIEQQHEDLRFFEICSEDLKHLCPQEVSGTPGAFKCLVKNKASPSLTTRCGDQISQRDREIAKDYRVSHGLAKACKEDIKQHHCRRGVSEDKQVRLAQILLCLETVEKNGTKVSPECRTEIDDHRRMLMSDGQLSPEILNDCADDIPKFCSNVDKLSNIGMGQGTGGEIIHCLMEHARKRRKDRRITSQCQRSLEVLIKVSDVGEDWRVDPVLRRNCKPVVDVACRDTDGGNARVMSCLMEQLGTPAMTPECEHSLLLIQYFVARNFKLDPQLYKQCHDDAIKYCHAKKQWDDVANVQMDPERGPLILPCLHRMAYSDDEQNTLRPGCFKEVKRVMRQRAVSVDLIPEVEDACIDDLSYYCFDHTEKGAEMDCLQVNLEKLQKSCREAVSAYTEEEAAHVELNPVIMSVCTEAMKTHCDHILKGGKDRGDMMDCLISHKNDADLRQDLKCRAAIEHFQIISLKNYHFTYKFKEACRPYVVRFCSGSTTKNDVVACLSEVMRNDTIRGQRPRIPKECRQQVKAQLYQQRETLELDPKLGKACKKELEEFCADKKGPGQVNNKNALECLALNTPRLGSDCHHAIFLVKKSELGDSATDYTLVNTCKEMTYKYCSKEDPMRLLDCLKVYKDDPAFDPRCHLVVVNRMIEQNTDFRFNPTLQLHCGKNIDRYCSGIVANAQPNEELNGKVVQCLKDKFRKSLLDEECAQEMVKILQEQALNYKLNPLLQTFCKHEIAVLCNPENYVKEHGMVEECLKTAFLNEKIVNRDCRLEVATLIAEAKADIHVDPILEEACTDDLLRYCSNVKKGNGRKLKCLQTILQDHSKAMEEDCRLKLQRRIEMFRNADTVLVQPPENMEQLVNQVVTSPAKKFFIVILMTAVGMVFILGIFFGRVTKRAMNTKNK</sequence>
<dbReference type="PANTHER" id="PTHR11884">
    <property type="entry name" value="SELECTIN LIGAND RELATED"/>
    <property type="match status" value="1"/>
</dbReference>
<dbReference type="Pfam" id="PF00839">
    <property type="entry name" value="Cys_rich_FGFR"/>
    <property type="match status" value="12"/>
</dbReference>
<keyword evidence="5 10" id="KW-1133">Transmembrane helix</keyword>
<feature type="repeat" description="Cys-rich GLG1" evidence="8">
    <location>
        <begin position="989"/>
        <end position="1049"/>
    </location>
</feature>
<evidence type="ECO:0000313" key="13">
    <source>
        <dbReference type="Proteomes" id="UP000095300"/>
    </source>
</evidence>
<dbReference type="KEGG" id="scac:106086267"/>
<dbReference type="GO" id="GO:0017134">
    <property type="term" value="F:fibroblast growth factor binding"/>
    <property type="evidence" value="ECO:0007669"/>
    <property type="project" value="TreeGrafter"/>
</dbReference>
<dbReference type="InterPro" id="IPR001893">
    <property type="entry name" value="Cys-rich_GLG1_repeat"/>
</dbReference>
<name>A0A1I8NSG8_STOCA</name>
<dbReference type="STRING" id="35570.A0A1I8NSG8"/>
<dbReference type="EnsemblMetazoa" id="SCAU001615-RB">
    <property type="protein sequence ID" value="SCAU001615-PB"/>
    <property type="gene ID" value="SCAU001615"/>
</dbReference>
<evidence type="ECO:0000256" key="2">
    <source>
        <dbReference type="ARBA" id="ARBA00022692"/>
    </source>
</evidence>
<feature type="repeat" description="Cys-rich GLG1" evidence="8">
    <location>
        <begin position="926"/>
        <end position="988"/>
    </location>
</feature>
<dbReference type="PROSITE" id="PS51289">
    <property type="entry name" value="GLG1_C_RICH"/>
    <property type="match status" value="6"/>
</dbReference>
<evidence type="ECO:0008006" key="14">
    <source>
        <dbReference type="Google" id="ProtNLM"/>
    </source>
</evidence>
<dbReference type="VEuPathDB" id="VectorBase:SCAU001615"/>
<proteinExistence type="predicted"/>
<keyword evidence="3 11" id="KW-0732">Signal</keyword>
<dbReference type="InterPro" id="IPR017873">
    <property type="entry name" value="Cys-rich_GLG1_repeat_euk"/>
</dbReference>
<feature type="repeat" description="Cys-rich GLG1" evidence="8">
    <location>
        <begin position="340"/>
        <end position="409"/>
    </location>
</feature>
<keyword evidence="13" id="KW-1185">Reference proteome</keyword>
<feature type="chain" id="PRO_5009325494" description="Golgi apparatus protein 1" evidence="11">
    <location>
        <begin position="19"/>
        <end position="1128"/>
    </location>
</feature>
<dbReference type="OrthoDB" id="2015434at2759"/>
<dbReference type="InterPro" id="IPR039728">
    <property type="entry name" value="GLG1"/>
</dbReference>
<feature type="coiled-coil region" evidence="9">
    <location>
        <begin position="599"/>
        <end position="626"/>
    </location>
</feature>
<feature type="repeat" description="Cys-rich GLG1" evidence="8">
    <location>
        <begin position="413"/>
        <end position="475"/>
    </location>
</feature>
<keyword evidence="7" id="KW-0325">Glycoprotein</keyword>
<evidence type="ECO:0000256" key="8">
    <source>
        <dbReference type="PROSITE-ProRule" id="PRU00622"/>
    </source>
</evidence>
<protein>
    <recommendedName>
        <fullName evidence="14">Golgi apparatus protein 1</fullName>
    </recommendedName>
</protein>
<feature type="signal peptide" evidence="11">
    <location>
        <begin position="1"/>
        <end position="18"/>
    </location>
</feature>
<feature type="repeat" description="Cys-rich GLG1" evidence="8">
    <location>
        <begin position="273"/>
        <end position="339"/>
    </location>
</feature>
<accession>A0A1I8NSG8</accession>
<evidence type="ECO:0000256" key="4">
    <source>
        <dbReference type="ARBA" id="ARBA00022737"/>
    </source>
</evidence>
<evidence type="ECO:0000256" key="7">
    <source>
        <dbReference type="ARBA" id="ARBA00023180"/>
    </source>
</evidence>
<keyword evidence="9" id="KW-0175">Coiled coil</keyword>
<organism evidence="12 13">
    <name type="scientific">Stomoxys calcitrans</name>
    <name type="common">Stable fly</name>
    <name type="synonym">Conops calcitrans</name>
    <dbReference type="NCBI Taxonomy" id="35570"/>
    <lineage>
        <taxon>Eukaryota</taxon>
        <taxon>Metazoa</taxon>
        <taxon>Ecdysozoa</taxon>
        <taxon>Arthropoda</taxon>
        <taxon>Hexapoda</taxon>
        <taxon>Insecta</taxon>
        <taxon>Pterygota</taxon>
        <taxon>Neoptera</taxon>
        <taxon>Endopterygota</taxon>
        <taxon>Diptera</taxon>
        <taxon>Brachycera</taxon>
        <taxon>Muscomorpha</taxon>
        <taxon>Muscoidea</taxon>
        <taxon>Muscidae</taxon>
        <taxon>Stomoxys</taxon>
    </lineage>
</organism>
<evidence type="ECO:0000256" key="11">
    <source>
        <dbReference type="SAM" id="SignalP"/>
    </source>
</evidence>
<dbReference type="GO" id="GO:0000139">
    <property type="term" value="C:Golgi membrane"/>
    <property type="evidence" value="ECO:0007669"/>
    <property type="project" value="InterPro"/>
</dbReference>
<reference evidence="12" key="1">
    <citation type="submission" date="2020-05" db="UniProtKB">
        <authorList>
            <consortium name="EnsemblMetazoa"/>
        </authorList>
    </citation>
    <scope>IDENTIFICATION</scope>
    <source>
        <strain evidence="12">USDA</strain>
    </source>
</reference>
<evidence type="ECO:0000256" key="9">
    <source>
        <dbReference type="SAM" id="Coils"/>
    </source>
</evidence>
<evidence type="ECO:0000313" key="12">
    <source>
        <dbReference type="EnsemblMetazoa" id="SCAU001615-PB"/>
    </source>
</evidence>
<keyword evidence="6 10" id="KW-0472">Membrane</keyword>
<evidence type="ECO:0000256" key="1">
    <source>
        <dbReference type="ARBA" id="ARBA00004479"/>
    </source>
</evidence>
<dbReference type="AlphaFoldDB" id="A0A1I8NSG8"/>
<gene>
    <name evidence="12" type="primary">106086267</name>
</gene>
<dbReference type="Proteomes" id="UP000095300">
    <property type="component" value="Unassembled WGS sequence"/>
</dbReference>
<feature type="repeat" description="Cys-rich GLG1" evidence="8">
    <location>
        <begin position="673"/>
        <end position="732"/>
    </location>
</feature>
<evidence type="ECO:0000256" key="10">
    <source>
        <dbReference type="SAM" id="Phobius"/>
    </source>
</evidence>
<evidence type="ECO:0000256" key="5">
    <source>
        <dbReference type="ARBA" id="ARBA00022989"/>
    </source>
</evidence>
<dbReference type="PANTHER" id="PTHR11884:SF1">
    <property type="entry name" value="GOLGI APPARATUS PROTEIN 1"/>
    <property type="match status" value="1"/>
</dbReference>
<keyword evidence="4" id="KW-0677">Repeat</keyword>
<comment type="subcellular location">
    <subcellularLocation>
        <location evidence="1">Membrane</location>
        <topology evidence="1">Single-pass type I membrane protein</topology>
    </subcellularLocation>
</comment>
<feature type="transmembrane region" description="Helical" evidence="10">
    <location>
        <begin position="1096"/>
        <end position="1118"/>
    </location>
</feature>